<comment type="pathway">
    <text evidence="1 9">Porphyrin-containing compound metabolism; protoporphyrin-IX biosynthesis; coproporphyrinogen-III from 5-aminolevulinate: step 3/4.</text>
</comment>
<sequence>MSILITRPSPYGEKLVNKLLSIGKFAHHLPLICFSTGETLSFLEQRLNLLSTGDLLCIVSQNAIKYAHSQLLSLGISWPTKLVYYSIGRATSIKMYKLSGIAPEYPKDKETSENLLQLPELIYSYGKRVLILRGSNGRTVLDDTLKKRGALVLSCECYRRQLLQYNGEEQSCRLLELNIKTVVVTSGEILKQLYYLIPKFYRTSWLIRCRLIVVSLRLAKLAKNLGWTDIIIACSANNDVLTHVLIKNS</sequence>
<comment type="function">
    <text evidence="6 9">Catalyzes cyclization of the linear tetrapyrrole, hydroxymethylbilane, to the macrocyclic uroporphyrinogen III.</text>
</comment>
<dbReference type="GO" id="GO:0004852">
    <property type="term" value="F:uroporphyrinogen-III synthase activity"/>
    <property type="evidence" value="ECO:0007669"/>
    <property type="project" value="UniProtKB-UniRule"/>
</dbReference>
<accession>A0A9Q8X2Q0</accession>
<dbReference type="Proteomes" id="UP001056209">
    <property type="component" value="Chromosome"/>
</dbReference>
<evidence type="ECO:0000313" key="12">
    <source>
        <dbReference type="Proteomes" id="UP001056209"/>
    </source>
</evidence>
<keyword evidence="4 9" id="KW-0456">Lyase</keyword>
<reference evidence="11" key="1">
    <citation type="submission" date="2022-05" db="EMBL/GenBank/DDBJ databases">
        <title>Impact of host demography and evolutionary history on endosymbiont molecular evolution: a test in carpenter ants (Genus Camponotus) and their Blochmannia endosymbionts.</title>
        <authorList>
            <person name="Manthey J.D."/>
            <person name="Giron J.C."/>
            <person name="Hruska J.P."/>
        </authorList>
    </citation>
    <scope>NUCLEOTIDE SEQUENCE</scope>
    <source>
        <strain evidence="11">C-039</strain>
    </source>
</reference>
<dbReference type="CDD" id="cd06578">
    <property type="entry name" value="HemD"/>
    <property type="match status" value="1"/>
</dbReference>
<name>A0A9Q8X2Q0_9ENTR</name>
<feature type="domain" description="Tetrapyrrole biosynthesis uroporphyrinogen III synthase" evidence="10">
    <location>
        <begin position="15"/>
        <end position="239"/>
    </location>
</feature>
<dbReference type="Pfam" id="PF02602">
    <property type="entry name" value="HEM4"/>
    <property type="match status" value="1"/>
</dbReference>
<dbReference type="GO" id="GO:0006782">
    <property type="term" value="P:protoporphyrinogen IX biosynthetic process"/>
    <property type="evidence" value="ECO:0007669"/>
    <property type="project" value="UniProtKB-UniRule"/>
</dbReference>
<dbReference type="InterPro" id="IPR036108">
    <property type="entry name" value="4pyrrol_syn_uPrphyn_synt_sf"/>
</dbReference>
<keyword evidence="5 9" id="KW-0627">Porphyrin biosynthesis</keyword>
<evidence type="ECO:0000256" key="5">
    <source>
        <dbReference type="ARBA" id="ARBA00023244"/>
    </source>
</evidence>
<evidence type="ECO:0000256" key="1">
    <source>
        <dbReference type="ARBA" id="ARBA00004772"/>
    </source>
</evidence>
<comment type="catalytic activity">
    <reaction evidence="8 9">
        <text>hydroxymethylbilane = uroporphyrinogen III + H2O</text>
        <dbReference type="Rhea" id="RHEA:18965"/>
        <dbReference type="ChEBI" id="CHEBI:15377"/>
        <dbReference type="ChEBI" id="CHEBI:57308"/>
        <dbReference type="ChEBI" id="CHEBI:57845"/>
        <dbReference type="EC" id="4.2.1.75"/>
    </reaction>
</comment>
<evidence type="ECO:0000256" key="7">
    <source>
        <dbReference type="ARBA" id="ARBA00040167"/>
    </source>
</evidence>
<evidence type="ECO:0000256" key="3">
    <source>
        <dbReference type="ARBA" id="ARBA00013109"/>
    </source>
</evidence>
<comment type="similarity">
    <text evidence="2 9">Belongs to the uroporphyrinogen-III synthase family.</text>
</comment>
<evidence type="ECO:0000256" key="2">
    <source>
        <dbReference type="ARBA" id="ARBA00008133"/>
    </source>
</evidence>
<proteinExistence type="inferred from homology"/>
<evidence type="ECO:0000256" key="9">
    <source>
        <dbReference type="RuleBase" id="RU366031"/>
    </source>
</evidence>
<evidence type="ECO:0000256" key="4">
    <source>
        <dbReference type="ARBA" id="ARBA00023239"/>
    </source>
</evidence>
<organism evidence="11 12">
    <name type="scientific">Candidatus Blochmannia vicinus</name>
    <name type="common">nom. nud.</name>
    <dbReference type="NCBI Taxonomy" id="251540"/>
    <lineage>
        <taxon>Bacteria</taxon>
        <taxon>Pseudomonadati</taxon>
        <taxon>Pseudomonadota</taxon>
        <taxon>Gammaproteobacteria</taxon>
        <taxon>Enterobacterales</taxon>
        <taxon>Enterobacteriaceae</taxon>
        <taxon>ant endosymbionts</taxon>
        <taxon>Candidatus Blochmanniella</taxon>
    </lineage>
</organism>
<evidence type="ECO:0000313" key="11">
    <source>
        <dbReference type="EMBL" id="URJ28204.1"/>
    </source>
</evidence>
<gene>
    <name evidence="11" type="primary">hemD</name>
    <name evidence="11" type="ORF">M9393_00260</name>
</gene>
<dbReference type="EMBL" id="CP097753">
    <property type="protein sequence ID" value="URJ28204.1"/>
    <property type="molecule type" value="Genomic_DNA"/>
</dbReference>
<dbReference type="PANTHER" id="PTHR38042">
    <property type="entry name" value="UROPORPHYRINOGEN-III SYNTHASE, CHLOROPLASTIC"/>
    <property type="match status" value="1"/>
</dbReference>
<evidence type="ECO:0000256" key="8">
    <source>
        <dbReference type="ARBA" id="ARBA00048617"/>
    </source>
</evidence>
<protein>
    <recommendedName>
        <fullName evidence="7 9">Uroporphyrinogen-III synthase</fullName>
        <ecNumber evidence="3 9">4.2.1.75</ecNumber>
    </recommendedName>
</protein>
<evidence type="ECO:0000256" key="6">
    <source>
        <dbReference type="ARBA" id="ARBA00037589"/>
    </source>
</evidence>
<dbReference type="AlphaFoldDB" id="A0A9Q8X2Q0"/>
<dbReference type="InterPro" id="IPR003754">
    <property type="entry name" value="4pyrrol_synth_uPrphyn_synth"/>
</dbReference>
<dbReference type="SUPFAM" id="SSF69618">
    <property type="entry name" value="HemD-like"/>
    <property type="match status" value="1"/>
</dbReference>
<evidence type="ECO:0000259" key="10">
    <source>
        <dbReference type="Pfam" id="PF02602"/>
    </source>
</evidence>
<dbReference type="GO" id="GO:0006780">
    <property type="term" value="P:uroporphyrinogen III biosynthetic process"/>
    <property type="evidence" value="ECO:0007669"/>
    <property type="project" value="UniProtKB-UniRule"/>
</dbReference>
<dbReference type="InterPro" id="IPR039793">
    <property type="entry name" value="UROS/Hem4"/>
</dbReference>
<dbReference type="PANTHER" id="PTHR38042:SF1">
    <property type="entry name" value="UROPORPHYRINOGEN-III SYNTHASE, CHLOROPLASTIC"/>
    <property type="match status" value="1"/>
</dbReference>
<dbReference type="RefSeq" id="WP_250248624.1">
    <property type="nucleotide sequence ID" value="NZ_CP097753.1"/>
</dbReference>
<dbReference type="Gene3D" id="3.40.50.10090">
    <property type="match status" value="2"/>
</dbReference>
<dbReference type="EC" id="4.2.1.75" evidence="3 9"/>
<dbReference type="NCBIfam" id="NF004582">
    <property type="entry name" value="PRK05928.1-1"/>
    <property type="match status" value="1"/>
</dbReference>